<dbReference type="InterPro" id="IPR011051">
    <property type="entry name" value="RmlC_Cupin_sf"/>
</dbReference>
<dbReference type="Proteomes" id="UP000245942">
    <property type="component" value="Unassembled WGS sequence"/>
</dbReference>
<sequence>MYKEAHFQSTTHELLSIIKGSATLLLGGADEIASHLSSGSNSSSSTGDKSDEAGTWTTLDVSTGDVLLLPAGYSHRALQDRGGFTMIGSYPRNGKQWDSEFRQASS</sequence>
<dbReference type="OrthoDB" id="2446447at2759"/>
<dbReference type="EMBL" id="KZ819327">
    <property type="protein sequence ID" value="PWN20652.1"/>
    <property type="molecule type" value="Genomic_DNA"/>
</dbReference>
<dbReference type="PANTHER" id="PTHR36448">
    <property type="entry name" value="BLR7373 PROTEIN"/>
    <property type="match status" value="1"/>
</dbReference>
<organism evidence="2 3">
    <name type="scientific">Pseudomicrostroma glucosiphilum</name>
    <dbReference type="NCBI Taxonomy" id="1684307"/>
    <lineage>
        <taxon>Eukaryota</taxon>
        <taxon>Fungi</taxon>
        <taxon>Dikarya</taxon>
        <taxon>Basidiomycota</taxon>
        <taxon>Ustilaginomycotina</taxon>
        <taxon>Exobasidiomycetes</taxon>
        <taxon>Microstromatales</taxon>
        <taxon>Microstromatales incertae sedis</taxon>
        <taxon>Pseudomicrostroma</taxon>
    </lineage>
</organism>
<evidence type="ECO:0000256" key="1">
    <source>
        <dbReference type="SAM" id="MobiDB-lite"/>
    </source>
</evidence>
<reference evidence="2 3" key="1">
    <citation type="journal article" date="2018" name="Mol. Biol. Evol.">
        <title>Broad Genomic Sampling Reveals a Smut Pathogenic Ancestry of the Fungal Clade Ustilaginomycotina.</title>
        <authorList>
            <person name="Kijpornyongpan T."/>
            <person name="Mondo S.J."/>
            <person name="Barry K."/>
            <person name="Sandor L."/>
            <person name="Lee J."/>
            <person name="Lipzen A."/>
            <person name="Pangilinan J."/>
            <person name="LaButti K."/>
            <person name="Hainaut M."/>
            <person name="Henrissat B."/>
            <person name="Grigoriev I.V."/>
            <person name="Spatafora J.W."/>
            <person name="Aime M.C."/>
        </authorList>
    </citation>
    <scope>NUCLEOTIDE SEQUENCE [LARGE SCALE GENOMIC DNA]</scope>
    <source>
        <strain evidence="2 3">MCA 4718</strain>
    </source>
</reference>
<accession>A0A316U615</accession>
<feature type="compositionally biased region" description="Low complexity" evidence="1">
    <location>
        <begin position="36"/>
        <end position="45"/>
    </location>
</feature>
<dbReference type="PANTHER" id="PTHR36448:SF2">
    <property type="entry name" value="CUPIN TYPE-1 DOMAIN-CONTAINING PROTEIN"/>
    <property type="match status" value="1"/>
</dbReference>
<evidence type="ECO:0000313" key="3">
    <source>
        <dbReference type="Proteomes" id="UP000245942"/>
    </source>
</evidence>
<name>A0A316U615_9BASI</name>
<dbReference type="Gene3D" id="2.60.120.10">
    <property type="entry name" value="Jelly Rolls"/>
    <property type="match status" value="1"/>
</dbReference>
<dbReference type="InterPro" id="IPR047121">
    <property type="entry name" value="YjiB-like"/>
</dbReference>
<dbReference type="AlphaFoldDB" id="A0A316U615"/>
<evidence type="ECO:0008006" key="4">
    <source>
        <dbReference type="Google" id="ProtNLM"/>
    </source>
</evidence>
<dbReference type="SUPFAM" id="SSF51182">
    <property type="entry name" value="RmlC-like cupins"/>
    <property type="match status" value="1"/>
</dbReference>
<dbReference type="RefSeq" id="XP_025347812.1">
    <property type="nucleotide sequence ID" value="XM_025492508.1"/>
</dbReference>
<dbReference type="InterPro" id="IPR014710">
    <property type="entry name" value="RmlC-like_jellyroll"/>
</dbReference>
<feature type="region of interest" description="Disordered" evidence="1">
    <location>
        <begin position="36"/>
        <end position="56"/>
    </location>
</feature>
<dbReference type="GeneID" id="37014242"/>
<gene>
    <name evidence="2" type="ORF">BCV69DRAFT_282873</name>
</gene>
<keyword evidence="3" id="KW-1185">Reference proteome</keyword>
<proteinExistence type="predicted"/>
<evidence type="ECO:0000313" key="2">
    <source>
        <dbReference type="EMBL" id="PWN20652.1"/>
    </source>
</evidence>
<protein>
    <recommendedName>
        <fullName evidence="4">Cupin type-1 domain-containing protein</fullName>
    </recommendedName>
</protein>